<proteinExistence type="predicted"/>
<dbReference type="OrthoDB" id="10491071at2759"/>
<feature type="compositionally biased region" description="Basic and acidic residues" evidence="1">
    <location>
        <begin position="263"/>
        <end position="274"/>
    </location>
</feature>
<protein>
    <submittedName>
        <fullName evidence="2">Uncharacterized protein</fullName>
    </submittedName>
</protein>
<evidence type="ECO:0000313" key="3">
    <source>
        <dbReference type="Proteomes" id="UP001165085"/>
    </source>
</evidence>
<keyword evidence="3" id="KW-1185">Reference proteome</keyword>
<reference evidence="3" key="1">
    <citation type="journal article" date="2023" name="Commun. Biol.">
        <title>Genome analysis of Parmales, the sister group of diatoms, reveals the evolutionary specialization of diatoms from phago-mixotrophs to photoautotrophs.</title>
        <authorList>
            <person name="Ban H."/>
            <person name="Sato S."/>
            <person name="Yoshikawa S."/>
            <person name="Yamada K."/>
            <person name="Nakamura Y."/>
            <person name="Ichinomiya M."/>
            <person name="Sato N."/>
            <person name="Blanc-Mathieu R."/>
            <person name="Endo H."/>
            <person name="Kuwata A."/>
            <person name="Ogata H."/>
        </authorList>
    </citation>
    <scope>NUCLEOTIDE SEQUENCE [LARGE SCALE GENOMIC DNA]</scope>
    <source>
        <strain evidence="3">NIES 3701</strain>
    </source>
</reference>
<feature type="region of interest" description="Disordered" evidence="1">
    <location>
        <begin position="1"/>
        <end position="23"/>
    </location>
</feature>
<dbReference type="Proteomes" id="UP001165085">
    <property type="component" value="Unassembled WGS sequence"/>
</dbReference>
<feature type="region of interest" description="Disordered" evidence="1">
    <location>
        <begin position="257"/>
        <end position="300"/>
    </location>
</feature>
<evidence type="ECO:0000256" key="1">
    <source>
        <dbReference type="SAM" id="MobiDB-lite"/>
    </source>
</evidence>
<comment type="caution">
    <text evidence="2">The sequence shown here is derived from an EMBL/GenBank/DDBJ whole genome shotgun (WGS) entry which is preliminary data.</text>
</comment>
<gene>
    <name evidence="2" type="ORF">TrST_g11211</name>
</gene>
<feature type="region of interest" description="Disordered" evidence="1">
    <location>
        <begin position="102"/>
        <end position="180"/>
    </location>
</feature>
<feature type="compositionally biased region" description="Basic residues" evidence="1">
    <location>
        <begin position="161"/>
        <end position="170"/>
    </location>
</feature>
<feature type="compositionally biased region" description="Low complexity" evidence="1">
    <location>
        <begin position="282"/>
        <end position="292"/>
    </location>
</feature>
<feature type="compositionally biased region" description="Polar residues" evidence="1">
    <location>
        <begin position="127"/>
        <end position="144"/>
    </location>
</feature>
<evidence type="ECO:0000313" key="2">
    <source>
        <dbReference type="EMBL" id="GMH88595.1"/>
    </source>
</evidence>
<dbReference type="AlphaFoldDB" id="A0A9W7EST5"/>
<name>A0A9W7EST5_9STRA</name>
<feature type="region of interest" description="Disordered" evidence="1">
    <location>
        <begin position="54"/>
        <end position="73"/>
    </location>
</feature>
<organism evidence="2 3">
    <name type="scientific">Triparma strigata</name>
    <dbReference type="NCBI Taxonomy" id="1606541"/>
    <lineage>
        <taxon>Eukaryota</taxon>
        <taxon>Sar</taxon>
        <taxon>Stramenopiles</taxon>
        <taxon>Ochrophyta</taxon>
        <taxon>Bolidophyceae</taxon>
        <taxon>Parmales</taxon>
        <taxon>Triparmaceae</taxon>
        <taxon>Triparma</taxon>
    </lineage>
</organism>
<sequence length="300" mass="33333">MATMSRDGAAQKKNSTAESLEEPLLDLSAIRSRINEEKSRVPNAQVARALPLTAAPLDQPSAPPVSTPGNDYGIGQVNDYDILTSKGAEVVTPMIATGVPLHTSTMSDFPDRPPQTQLLDFRGKQQPAKSQNYRPLEMSNSNDDQYGDSDSLLFPGVSNPHGRKTGKHQSRASSSNRDDLMVADQIALQREHEEKYKHVQGQRQAEAKNRQEKQAARIAGKLAEARDHDGDNVIDPDQEIVRRQIIINEQERRMEELGLSNNKAEEKEDEEVKFGGEGGYQCGEYETSSYETSEYKSIYD</sequence>
<accession>A0A9W7EST5</accession>
<dbReference type="EMBL" id="BRXY01000344">
    <property type="protein sequence ID" value="GMH88595.1"/>
    <property type="molecule type" value="Genomic_DNA"/>
</dbReference>